<evidence type="ECO:0000313" key="2">
    <source>
        <dbReference type="Proteomes" id="UP000542742"/>
    </source>
</evidence>
<dbReference type="AlphaFoldDB" id="A0A7W7D284"/>
<gene>
    <name evidence="1" type="ORF">BKA14_007801</name>
</gene>
<keyword evidence="2" id="KW-1185">Reference proteome</keyword>
<sequence length="333" mass="37490">MTPPGMAAEIHTPCDAGDSPLPDLCMYPGHVNRVMDRRYQRRCRVARLRPGGQLWFGARRPDGGRNWLQVGRAEPELPSAVSKVVGRIWFTSLTDGARVLVENLSNNNTLELRSPRLPRPVTLYPAVRPDPEDQSSELLGTPMVAVQTESTTLTISNRSTGFVVWIEAPIRQLPAISTSFTADPRTPLGPREQQELDDAALRVQLADRDNFPLLRTFFDSDPVRARLSTSPTLRAFLERKGIEDWQFYVRRELTNVAEGRPTHEIHRLILEGIGTPPAHDAKWYTTLVAEHLEPDRHINARPGGTGGLNELIALVKGLWAFRRFQLEAYLNRD</sequence>
<comment type="caution">
    <text evidence="1">The sequence shown here is derived from an EMBL/GenBank/DDBJ whole genome shotgun (WGS) entry which is preliminary data.</text>
</comment>
<evidence type="ECO:0000313" key="1">
    <source>
        <dbReference type="EMBL" id="MBB4697653.1"/>
    </source>
</evidence>
<dbReference type="Proteomes" id="UP000542742">
    <property type="component" value="Unassembled WGS sequence"/>
</dbReference>
<name>A0A7W7D284_9ACTN</name>
<proteinExistence type="predicted"/>
<reference evidence="1 2" key="1">
    <citation type="submission" date="2020-08" db="EMBL/GenBank/DDBJ databases">
        <title>Sequencing the genomes of 1000 actinobacteria strains.</title>
        <authorList>
            <person name="Klenk H.-P."/>
        </authorList>
    </citation>
    <scope>NUCLEOTIDE SEQUENCE [LARGE SCALE GENOMIC DNA]</scope>
    <source>
        <strain evidence="1 2">DSM 45518</strain>
    </source>
</reference>
<organism evidence="1 2">
    <name type="scientific">Paractinoplanes abujensis</name>
    <dbReference type="NCBI Taxonomy" id="882441"/>
    <lineage>
        <taxon>Bacteria</taxon>
        <taxon>Bacillati</taxon>
        <taxon>Actinomycetota</taxon>
        <taxon>Actinomycetes</taxon>
        <taxon>Micromonosporales</taxon>
        <taxon>Micromonosporaceae</taxon>
        <taxon>Paractinoplanes</taxon>
    </lineage>
</organism>
<protein>
    <submittedName>
        <fullName evidence="1">Uncharacterized protein</fullName>
    </submittedName>
</protein>
<dbReference type="EMBL" id="JACHMF010000001">
    <property type="protein sequence ID" value="MBB4697653.1"/>
    <property type="molecule type" value="Genomic_DNA"/>
</dbReference>
<accession>A0A7W7D284</accession>
<dbReference type="RefSeq" id="WP_184955738.1">
    <property type="nucleotide sequence ID" value="NZ_BOMC01000033.1"/>
</dbReference>